<dbReference type="AlphaFoldDB" id="A0A317UAB6"/>
<evidence type="ECO:0000313" key="2">
    <source>
        <dbReference type="Proteomes" id="UP000247152"/>
    </source>
</evidence>
<protein>
    <submittedName>
        <fullName evidence="1">Uncharacterized protein</fullName>
    </submittedName>
</protein>
<proteinExistence type="predicted"/>
<dbReference type="Proteomes" id="UP000247152">
    <property type="component" value="Unassembled WGS sequence"/>
</dbReference>
<accession>A0A317UAB6</accession>
<dbReference type="EMBL" id="QHJG01000002">
    <property type="protein sequence ID" value="PWY57380.1"/>
    <property type="molecule type" value="Genomic_DNA"/>
</dbReference>
<organism evidence="1 2">
    <name type="scientific">Legionella qingyii</name>
    <dbReference type="NCBI Taxonomy" id="2184757"/>
    <lineage>
        <taxon>Bacteria</taxon>
        <taxon>Pseudomonadati</taxon>
        <taxon>Pseudomonadota</taxon>
        <taxon>Gammaproteobacteria</taxon>
        <taxon>Legionellales</taxon>
        <taxon>Legionellaceae</taxon>
        <taxon>Legionella</taxon>
    </lineage>
</organism>
<name>A0A317UAB6_9GAMM</name>
<comment type="caution">
    <text evidence="1">The sequence shown here is derived from an EMBL/GenBank/DDBJ whole genome shotgun (WGS) entry which is preliminary data.</text>
</comment>
<sequence>MLLMDVATVLVHFGKKRESTNLAKQNVLFIKKLSWQVVISIEKMERSHVLTVQPLTFLQVCNLRGRRVYYYNVK</sequence>
<evidence type="ECO:0000313" key="1">
    <source>
        <dbReference type="EMBL" id="PWY57380.1"/>
    </source>
</evidence>
<gene>
    <name evidence="1" type="ORF">DGG96_01300</name>
</gene>
<reference evidence="1 2" key="1">
    <citation type="submission" date="2018-05" db="EMBL/GenBank/DDBJ databases">
        <title>Legionella qingyii sp.nov., whole genome shotgun sequence.</title>
        <authorList>
            <person name="Wu H."/>
            <person name="Zhu Q."/>
            <person name="Hu C."/>
        </authorList>
    </citation>
    <scope>NUCLEOTIDE SEQUENCE [LARGE SCALE GENOMIC DNA]</scope>
    <source>
        <strain evidence="1 2">HEB18</strain>
    </source>
</reference>